<organism evidence="1 2">
    <name type="scientific">Stichopus japonicus</name>
    <name type="common">Sea cucumber</name>
    <dbReference type="NCBI Taxonomy" id="307972"/>
    <lineage>
        <taxon>Eukaryota</taxon>
        <taxon>Metazoa</taxon>
        <taxon>Echinodermata</taxon>
        <taxon>Eleutherozoa</taxon>
        <taxon>Echinozoa</taxon>
        <taxon>Holothuroidea</taxon>
        <taxon>Aspidochirotacea</taxon>
        <taxon>Aspidochirotida</taxon>
        <taxon>Stichopodidae</taxon>
        <taxon>Apostichopus</taxon>
    </lineage>
</organism>
<dbReference type="InterPro" id="IPR019374">
    <property type="entry name" value="Ribosomal_mS22"/>
</dbReference>
<dbReference type="PANTHER" id="PTHR13071:SF4">
    <property type="entry name" value="SMALL RIBOSOMAL SUBUNIT PROTEIN MS22"/>
    <property type="match status" value="1"/>
</dbReference>
<sequence>MALSMKSRVPCLYQNYGQICRLVARLNGTKSPNTAVRSFCNEVSRKDENAFQDKEVQRILKKITGMNLNKVFRPQKKSLSPPSYSLISERKLQELREAATQEAETLLQMPPVLEEREEINTVLSDDRTLQGLETANIVFTDISYGLSERDRLIVVREPSGVLRKASWNERDRMMQIYFPRPHRQIEPPPLFQDENLPNSLEKEKYEFLLDAACVQFEPDSADFIRVHRRVYEHIKKHHRYDLLRSTRHFGGLAFHLTRNRCIEGLLADMIERNLLDDAVDLVRLYHLLYPESSSALESKPKNLDGMELLKVFVAVEASDKGKLELLIQQIETGSEEVQQ</sequence>
<comment type="caution">
    <text evidence="1">The sequence shown here is derived from an EMBL/GenBank/DDBJ whole genome shotgun (WGS) entry which is preliminary data.</text>
</comment>
<evidence type="ECO:0000313" key="2">
    <source>
        <dbReference type="Proteomes" id="UP000230750"/>
    </source>
</evidence>
<keyword evidence="2" id="KW-1185">Reference proteome</keyword>
<dbReference type="Proteomes" id="UP000230750">
    <property type="component" value="Unassembled WGS sequence"/>
</dbReference>
<dbReference type="Pfam" id="PF10245">
    <property type="entry name" value="MRP-S22"/>
    <property type="match status" value="1"/>
</dbReference>
<evidence type="ECO:0000313" key="1">
    <source>
        <dbReference type="EMBL" id="PIK58912.1"/>
    </source>
</evidence>
<gene>
    <name evidence="1" type="ORF">BSL78_04224</name>
</gene>
<dbReference type="PANTHER" id="PTHR13071">
    <property type="entry name" value="MITOCHONDRIAL 28S RIBOSOMAL PROTEIN S22"/>
    <property type="match status" value="1"/>
</dbReference>
<name>A0A2G8LF90_STIJA</name>
<keyword evidence="1" id="KW-0687">Ribonucleoprotein</keyword>
<dbReference type="OrthoDB" id="10052321at2759"/>
<dbReference type="STRING" id="307972.A0A2G8LF90"/>
<accession>A0A2G8LF90</accession>
<keyword evidence="1" id="KW-0689">Ribosomal protein</keyword>
<reference evidence="1 2" key="1">
    <citation type="journal article" date="2017" name="PLoS Biol.">
        <title>The sea cucumber genome provides insights into morphological evolution and visceral regeneration.</title>
        <authorList>
            <person name="Zhang X."/>
            <person name="Sun L."/>
            <person name="Yuan J."/>
            <person name="Sun Y."/>
            <person name="Gao Y."/>
            <person name="Zhang L."/>
            <person name="Li S."/>
            <person name="Dai H."/>
            <person name="Hamel J.F."/>
            <person name="Liu C."/>
            <person name="Yu Y."/>
            <person name="Liu S."/>
            <person name="Lin W."/>
            <person name="Guo K."/>
            <person name="Jin S."/>
            <person name="Xu P."/>
            <person name="Storey K.B."/>
            <person name="Huan P."/>
            <person name="Zhang T."/>
            <person name="Zhou Y."/>
            <person name="Zhang J."/>
            <person name="Lin C."/>
            <person name="Li X."/>
            <person name="Xing L."/>
            <person name="Huo D."/>
            <person name="Sun M."/>
            <person name="Wang L."/>
            <person name="Mercier A."/>
            <person name="Li F."/>
            <person name="Yang H."/>
            <person name="Xiang J."/>
        </authorList>
    </citation>
    <scope>NUCLEOTIDE SEQUENCE [LARGE SCALE GENOMIC DNA]</scope>
    <source>
        <strain evidence="1">Shaxun</strain>
        <tissue evidence="1">Muscle</tissue>
    </source>
</reference>
<dbReference type="AlphaFoldDB" id="A0A2G8LF90"/>
<dbReference type="GO" id="GO:0005763">
    <property type="term" value="C:mitochondrial small ribosomal subunit"/>
    <property type="evidence" value="ECO:0007669"/>
    <property type="project" value="TreeGrafter"/>
</dbReference>
<dbReference type="EMBL" id="MRZV01000099">
    <property type="protein sequence ID" value="PIK58912.1"/>
    <property type="molecule type" value="Genomic_DNA"/>
</dbReference>
<dbReference type="GO" id="GO:0003735">
    <property type="term" value="F:structural constituent of ribosome"/>
    <property type="evidence" value="ECO:0007669"/>
    <property type="project" value="TreeGrafter"/>
</dbReference>
<proteinExistence type="predicted"/>
<protein>
    <submittedName>
        <fullName evidence="1">Putative 28S ribosomal protein S22, mitochondrial</fullName>
    </submittedName>
</protein>